<dbReference type="SUPFAM" id="SSF102114">
    <property type="entry name" value="Radical SAM enzymes"/>
    <property type="match status" value="1"/>
</dbReference>
<dbReference type="GO" id="GO:0046872">
    <property type="term" value="F:metal ion binding"/>
    <property type="evidence" value="ECO:0007669"/>
    <property type="project" value="UniProtKB-KW"/>
</dbReference>
<evidence type="ECO:0000256" key="1">
    <source>
        <dbReference type="ARBA" id="ARBA00001966"/>
    </source>
</evidence>
<evidence type="ECO:0000256" key="5">
    <source>
        <dbReference type="ARBA" id="ARBA00023014"/>
    </source>
</evidence>
<proteinExistence type="inferred from homology"/>
<dbReference type="GO" id="GO:0051536">
    <property type="term" value="F:iron-sulfur cluster binding"/>
    <property type="evidence" value="ECO:0007669"/>
    <property type="project" value="UniProtKB-KW"/>
</dbReference>
<dbReference type="UniPathway" id="UPA00782"/>
<dbReference type="InterPro" id="IPR023885">
    <property type="entry name" value="4Fe4S-binding_SPASM_dom"/>
</dbReference>
<gene>
    <name evidence="8" type="ORF">SAMN05421594_1810</name>
</gene>
<dbReference type="NCBIfam" id="TIGR04085">
    <property type="entry name" value="rSAM_more_4Fe4S"/>
    <property type="match status" value="1"/>
</dbReference>
<feature type="domain" description="Radical SAM core" evidence="7">
    <location>
        <begin position="87"/>
        <end position="316"/>
    </location>
</feature>
<dbReference type="Proteomes" id="UP000198769">
    <property type="component" value="Unassembled WGS sequence"/>
</dbReference>
<evidence type="ECO:0000256" key="2">
    <source>
        <dbReference type="ARBA" id="ARBA00022691"/>
    </source>
</evidence>
<keyword evidence="3" id="KW-0479">Metal-binding</keyword>
<evidence type="ECO:0000256" key="6">
    <source>
        <dbReference type="ARBA" id="ARBA00023601"/>
    </source>
</evidence>
<evidence type="ECO:0000256" key="4">
    <source>
        <dbReference type="ARBA" id="ARBA00023004"/>
    </source>
</evidence>
<evidence type="ECO:0000313" key="9">
    <source>
        <dbReference type="Proteomes" id="UP000198769"/>
    </source>
</evidence>
<dbReference type="RefSeq" id="WP_090024148.1">
    <property type="nucleotide sequence ID" value="NZ_FOVD01000002.1"/>
</dbReference>
<dbReference type="InterPro" id="IPR013785">
    <property type="entry name" value="Aldolase_TIM"/>
</dbReference>
<comment type="cofactor">
    <cofactor evidence="1">
        <name>[4Fe-4S] cluster</name>
        <dbReference type="ChEBI" id="CHEBI:49883"/>
    </cofactor>
</comment>
<dbReference type="SFLD" id="SFLDS00029">
    <property type="entry name" value="Radical_SAM"/>
    <property type="match status" value="1"/>
</dbReference>
<dbReference type="GO" id="GO:0016491">
    <property type="term" value="F:oxidoreductase activity"/>
    <property type="evidence" value="ECO:0007669"/>
    <property type="project" value="InterPro"/>
</dbReference>
<accession>A0A1I4XGS2</accession>
<organism evidence="8 9">
    <name type="scientific">Chryseobacterium oleae</name>
    <dbReference type="NCBI Taxonomy" id="491207"/>
    <lineage>
        <taxon>Bacteria</taxon>
        <taxon>Pseudomonadati</taxon>
        <taxon>Bacteroidota</taxon>
        <taxon>Flavobacteriia</taxon>
        <taxon>Flavobacteriales</taxon>
        <taxon>Weeksellaceae</taxon>
        <taxon>Chryseobacterium group</taxon>
        <taxon>Chryseobacterium</taxon>
    </lineage>
</organism>
<comment type="similarity">
    <text evidence="6">Belongs to the radical SAM superfamily. Anaerobic sulfatase-maturating enzyme family.</text>
</comment>
<dbReference type="CDD" id="cd01335">
    <property type="entry name" value="Radical_SAM"/>
    <property type="match status" value="1"/>
</dbReference>
<dbReference type="InterPro" id="IPR007197">
    <property type="entry name" value="rSAM"/>
</dbReference>
<dbReference type="Pfam" id="PF04055">
    <property type="entry name" value="Radical_SAM"/>
    <property type="match status" value="1"/>
</dbReference>
<dbReference type="PANTHER" id="PTHR43273">
    <property type="entry name" value="ANAEROBIC SULFATASE-MATURATING ENZYME HOMOLOG ASLB-RELATED"/>
    <property type="match status" value="1"/>
</dbReference>
<protein>
    <submittedName>
        <fullName evidence="8">Radical SAM additional 4Fe4S-binding SPASM domain-containing protein</fullName>
    </submittedName>
</protein>
<dbReference type="OrthoDB" id="9808591at2"/>
<evidence type="ECO:0000256" key="3">
    <source>
        <dbReference type="ARBA" id="ARBA00022723"/>
    </source>
</evidence>
<dbReference type="SFLD" id="SFLDG01067">
    <property type="entry name" value="SPASM/twitch_domain_containing"/>
    <property type="match status" value="1"/>
</dbReference>
<dbReference type="Gene3D" id="3.20.20.70">
    <property type="entry name" value="Aldolase class I"/>
    <property type="match status" value="1"/>
</dbReference>
<dbReference type="PROSITE" id="PS51918">
    <property type="entry name" value="RADICAL_SAM"/>
    <property type="match status" value="1"/>
</dbReference>
<dbReference type="PANTHER" id="PTHR43273:SF3">
    <property type="entry name" value="ANAEROBIC SULFATASE-MATURATING ENZYME HOMOLOG ASLB-RELATED"/>
    <property type="match status" value="1"/>
</dbReference>
<dbReference type="InterPro" id="IPR058240">
    <property type="entry name" value="rSAM_sf"/>
</dbReference>
<keyword evidence="5" id="KW-0411">Iron-sulfur</keyword>
<keyword evidence="2" id="KW-0949">S-adenosyl-L-methionine</keyword>
<keyword evidence="4" id="KW-0408">Iron</keyword>
<dbReference type="EMBL" id="FOVD01000002">
    <property type="protein sequence ID" value="SFN24683.1"/>
    <property type="molecule type" value="Genomic_DNA"/>
</dbReference>
<name>A0A1I4XGS2_CHROL</name>
<dbReference type="InterPro" id="IPR023867">
    <property type="entry name" value="Sulphatase_maturase_rSAM"/>
</dbReference>
<evidence type="ECO:0000259" key="7">
    <source>
        <dbReference type="PROSITE" id="PS51918"/>
    </source>
</evidence>
<dbReference type="AlphaFoldDB" id="A0A1I4XGS2"/>
<keyword evidence="9" id="KW-1185">Reference proteome</keyword>
<reference evidence="9" key="1">
    <citation type="submission" date="2016-10" db="EMBL/GenBank/DDBJ databases">
        <authorList>
            <person name="Varghese N."/>
            <person name="Submissions S."/>
        </authorList>
    </citation>
    <scope>NUCLEOTIDE SEQUENCE [LARGE SCALE GENOMIC DNA]</scope>
    <source>
        <strain evidence="9">DSM 25575</strain>
    </source>
</reference>
<sequence length="742" mass="87174">MKTSNYNIFFPNEDKIVGYNSFSDNFIVLEPILYDLYEASVHEDMVEELVNVHENFYDILVKNGFVIDNEVDELAEIKRISNETDDNDEVFELHINPTMNCNFKCWYCYETHIKDSKMNDTTIQSTVALVDKIIEGNPKLKNFKLYWFGGEPLLYFYKTVVPLFEAIYPKIEKRGIEFFSSFTTNGLLIEQKLLDICKKFGVSNFQITLDGHRERHNKVRFVSEKRGSYDEIVNNIKLGLKNGIHMSVRINISEETLYELRNIIHDFIDIEENEKRFLSFSFFEVWQEEKDLTVDISDIVDEFRNMGFLCNYKGEQIASIRNSCYADKKNQAIINYNGDVYKCTARDFATGSREGVLNDDGTIEWNDKFQKRIYDTKFQNKPCLECKILPLCNGGCSQHRLEHINEEYCVHDFNYESKLSVVKERFYSRLFQKIPKKYELNILNSLLNIDADYFRKKEDAVQTTLTSLFMKQVRESLIDELSDINNSYIECLMHLKQNNFSKSDETLAAINKIQDQLSMNDTEEKVLLISGLPVLAYKEYKLGNYERAIELTNQCIINDDLFIDEHAFLYGHKVQQLHNVIRVMLRQGKTHEALNLGNQILNHLMFGKDIQYIGYWIENYQIENDEEVMVMVYQIFTELVSVISKISLDQEEEVNYYQLAFKNMADAPDVLNEFRELVDFIKIKNSFHQSENIDQDNLEILKNDLLESKYVHMHYPLFKSLFISAGQNSYGSNKEEFEKVYS</sequence>
<evidence type="ECO:0000313" key="8">
    <source>
        <dbReference type="EMBL" id="SFN24683.1"/>
    </source>
</evidence>